<dbReference type="InterPro" id="IPR043519">
    <property type="entry name" value="NT_sf"/>
</dbReference>
<name>A0ABY0DEF9_9BRAD</name>
<dbReference type="SUPFAM" id="SSF81301">
    <property type="entry name" value="Nucleotidyltransferase"/>
    <property type="match status" value="1"/>
</dbReference>
<organism evidence="2 3">
    <name type="scientific">Bradyrhizobium zhanjiangense</name>
    <dbReference type="NCBI Taxonomy" id="1325107"/>
    <lineage>
        <taxon>Bacteria</taxon>
        <taxon>Pseudomonadati</taxon>
        <taxon>Pseudomonadota</taxon>
        <taxon>Alphaproteobacteria</taxon>
        <taxon>Hyphomicrobiales</taxon>
        <taxon>Nitrobacteraceae</taxon>
        <taxon>Bradyrhizobium</taxon>
    </lineage>
</organism>
<keyword evidence="3" id="KW-1185">Reference proteome</keyword>
<dbReference type="PANTHER" id="PTHR41773">
    <property type="entry name" value="GTP PYROPHOSPHATASE-RELATED"/>
    <property type="match status" value="1"/>
</dbReference>
<dbReference type="Proteomes" id="UP000289946">
    <property type="component" value="Unassembled WGS sequence"/>
</dbReference>
<dbReference type="InterPro" id="IPR007685">
    <property type="entry name" value="RelA_SpoT"/>
</dbReference>
<comment type="caution">
    <text evidence="2">The sequence shown here is derived from an EMBL/GenBank/DDBJ whole genome shotgun (WGS) entry which is preliminary data.</text>
</comment>
<reference evidence="2 3" key="1">
    <citation type="submission" date="2018-10" db="EMBL/GenBank/DDBJ databases">
        <title>Bradyrhizobium sp. nov., isolated from effective nodules of peanut in China.</title>
        <authorList>
            <person name="Li Y."/>
        </authorList>
    </citation>
    <scope>NUCLEOTIDE SEQUENCE [LARGE SCALE GENOMIC DNA]</scope>
    <source>
        <strain evidence="2 3">CCBAU 51781</strain>
    </source>
</reference>
<feature type="domain" description="RelA/SpoT" evidence="1">
    <location>
        <begin position="65"/>
        <end position="192"/>
    </location>
</feature>
<gene>
    <name evidence="2" type="ORF">EAS62_26555</name>
</gene>
<evidence type="ECO:0000313" key="3">
    <source>
        <dbReference type="Proteomes" id="UP000289946"/>
    </source>
</evidence>
<evidence type="ECO:0000259" key="1">
    <source>
        <dbReference type="SMART" id="SM00954"/>
    </source>
</evidence>
<dbReference type="SMART" id="SM00954">
    <property type="entry name" value="RelA_SpoT"/>
    <property type="match status" value="1"/>
</dbReference>
<protein>
    <submittedName>
        <fullName evidence="2">RelA/SpoT family protein</fullName>
    </submittedName>
</protein>
<accession>A0ABY0DEF9</accession>
<dbReference type="Gene3D" id="3.30.460.10">
    <property type="entry name" value="Beta Polymerase, domain 2"/>
    <property type="match status" value="1"/>
</dbReference>
<proteinExistence type="predicted"/>
<dbReference type="EMBL" id="RDRA01000016">
    <property type="protein sequence ID" value="RXG90635.1"/>
    <property type="molecule type" value="Genomic_DNA"/>
</dbReference>
<dbReference type="CDD" id="cd05399">
    <property type="entry name" value="NT_Rel-Spo_like"/>
    <property type="match status" value="1"/>
</dbReference>
<dbReference type="PANTHER" id="PTHR41773:SF1">
    <property type="entry name" value="RELA_SPOT DOMAIN-CONTAINING PROTEIN"/>
    <property type="match status" value="1"/>
</dbReference>
<dbReference type="Pfam" id="PF04607">
    <property type="entry name" value="RelA_SpoT"/>
    <property type="match status" value="1"/>
</dbReference>
<evidence type="ECO:0000313" key="2">
    <source>
        <dbReference type="EMBL" id="RXG90635.1"/>
    </source>
</evidence>
<sequence length="340" mass="39102">MDEDHRSRPIEVGQMNELELVSRWEQEAPLYKKWGEFVVECITRELTPLLDDRTLDEFLKIPVLPRTKLTSSFVDKAFHRKKYANPYEVVEDKVGVRFVVLLTDDIKLVEKAIANCNFIISKDKDYEAERDLRPLEFAYQSVHFVVRSKVEISDQSVTFPAGMPCEVQIRTLLQHAHSELTHDRIYKGRAEPPPKTRRTVARSMALIETTDDFFTQVVRDLDELDRPTREIWNALARVYRDRVNQSVERAKSNVLLIDAIQSICGTDVGGRADALLAEKPFIADRIRGHASTNSLFRQPAILLAYLGAYESPASLKAKWPLQEEDLRPVFIDAGRNLDDY</sequence>